<keyword evidence="4" id="KW-1185">Reference proteome</keyword>
<dbReference type="EMBL" id="CP108058">
    <property type="protein sequence ID" value="WUO51137.1"/>
    <property type="molecule type" value="Genomic_DNA"/>
</dbReference>
<gene>
    <name evidence="2" type="ORF">OHU17_35215</name>
    <name evidence="3" type="ORF">OHU17_38050</name>
</gene>
<evidence type="ECO:0000313" key="2">
    <source>
        <dbReference type="EMBL" id="WUO51137.1"/>
    </source>
</evidence>
<evidence type="ECO:0000313" key="4">
    <source>
        <dbReference type="Proteomes" id="UP001432075"/>
    </source>
</evidence>
<organism evidence="3 4">
    <name type="scientific">Streptomyces goshikiensis</name>
    <dbReference type="NCBI Taxonomy" id="1942"/>
    <lineage>
        <taxon>Bacteria</taxon>
        <taxon>Bacillati</taxon>
        <taxon>Actinomycetota</taxon>
        <taxon>Actinomycetes</taxon>
        <taxon>Kitasatosporales</taxon>
        <taxon>Streptomycetaceae</taxon>
        <taxon>Streptomyces</taxon>
    </lineage>
</organism>
<keyword evidence="3" id="KW-0614">Plasmid</keyword>
<evidence type="ECO:0000313" key="3">
    <source>
        <dbReference type="EMBL" id="WUO51633.1"/>
    </source>
</evidence>
<reference evidence="3" key="1">
    <citation type="submission" date="2022-10" db="EMBL/GenBank/DDBJ databases">
        <title>The complete genomes of actinobacterial strains from the NBC collection.</title>
        <authorList>
            <person name="Joergensen T.S."/>
            <person name="Alvarez Arevalo M."/>
            <person name="Sterndorff E.B."/>
            <person name="Faurdal D."/>
            <person name="Vuksanovic O."/>
            <person name="Mourched A.-S."/>
            <person name="Charusanti P."/>
            <person name="Shaw S."/>
            <person name="Blin K."/>
            <person name="Weber T."/>
        </authorList>
    </citation>
    <scope>NUCLEOTIDE SEQUENCE</scope>
    <source>
        <strain evidence="3">NBC_00283</strain>
        <plasmid evidence="3">unnamed1</plasmid>
    </source>
</reference>
<dbReference type="RefSeq" id="WP_328777589.1">
    <property type="nucleotide sequence ID" value="NZ_CP108058.1"/>
</dbReference>
<protein>
    <submittedName>
        <fullName evidence="3">Uncharacterized protein</fullName>
    </submittedName>
</protein>
<geneLocation type="plasmid" evidence="3 4">
    <name>unnamed1</name>
</geneLocation>
<dbReference type="EMBL" id="CP108058">
    <property type="protein sequence ID" value="WUO51633.1"/>
    <property type="molecule type" value="Genomic_DNA"/>
</dbReference>
<sequence length="187" mass="20742">MPVYEYHPDELARLSVLRRANGLDLEQVRERGQGAQERVRLAHIAPAEPRNPSELGIASCQSLEWARIAHVMAEQQMPIYSPDQDPRVARREEQRSHRMATEAASEEPGSAGLPVEVLRCRVYRITGGTANSPAGEQPLIRHIFAASGAAAFDQARAMFSRPGSTHHEGEYRITSVEQVLPEPGEFP</sequence>
<proteinExistence type="predicted"/>
<accession>A0ABZ1RYE3</accession>
<feature type="compositionally biased region" description="Basic and acidic residues" evidence="1">
    <location>
        <begin position="84"/>
        <end position="100"/>
    </location>
</feature>
<evidence type="ECO:0000256" key="1">
    <source>
        <dbReference type="SAM" id="MobiDB-lite"/>
    </source>
</evidence>
<dbReference type="Proteomes" id="UP001432075">
    <property type="component" value="Plasmid unnamed1"/>
</dbReference>
<name>A0ABZ1RYE3_9ACTN</name>
<feature type="region of interest" description="Disordered" evidence="1">
    <location>
        <begin position="81"/>
        <end position="110"/>
    </location>
</feature>